<protein>
    <submittedName>
        <fullName evidence="1">Uncharacterized protein</fullName>
    </submittedName>
</protein>
<dbReference type="Proteomes" id="UP001230649">
    <property type="component" value="Unassembled WGS sequence"/>
</dbReference>
<gene>
    <name evidence="1" type="ORF">QFC20_002879</name>
</gene>
<organism evidence="1 2">
    <name type="scientific">Naganishia adeliensis</name>
    <dbReference type="NCBI Taxonomy" id="92952"/>
    <lineage>
        <taxon>Eukaryota</taxon>
        <taxon>Fungi</taxon>
        <taxon>Dikarya</taxon>
        <taxon>Basidiomycota</taxon>
        <taxon>Agaricomycotina</taxon>
        <taxon>Tremellomycetes</taxon>
        <taxon>Filobasidiales</taxon>
        <taxon>Filobasidiaceae</taxon>
        <taxon>Naganishia</taxon>
    </lineage>
</organism>
<name>A0ACC2WHC6_9TREE</name>
<dbReference type="EMBL" id="JASBWS010000023">
    <property type="protein sequence ID" value="KAJ9110550.1"/>
    <property type="molecule type" value="Genomic_DNA"/>
</dbReference>
<sequence length="124" mass="14255">MLNRSDPHLAALAQAYQQRYRKSLSKAIKSEFSGHMQDGLYYIARGAETSQAIERDVELLYDAMAGMGTKDERQVYRVVRGHWCKPRWEDVKRVYKAKYGKSLASAIKGETTGKYERMLVTLCE</sequence>
<comment type="caution">
    <text evidence="1">The sequence shown here is derived from an EMBL/GenBank/DDBJ whole genome shotgun (WGS) entry which is preliminary data.</text>
</comment>
<accession>A0ACC2WHC6</accession>
<reference evidence="1" key="1">
    <citation type="submission" date="2023-04" db="EMBL/GenBank/DDBJ databases">
        <title>Draft Genome sequencing of Naganishia species isolated from polar environments using Oxford Nanopore Technology.</title>
        <authorList>
            <person name="Leo P."/>
            <person name="Venkateswaran K."/>
        </authorList>
    </citation>
    <scope>NUCLEOTIDE SEQUENCE</scope>
    <source>
        <strain evidence="1">MNA-CCFEE 5262</strain>
    </source>
</reference>
<keyword evidence="2" id="KW-1185">Reference proteome</keyword>
<evidence type="ECO:0000313" key="1">
    <source>
        <dbReference type="EMBL" id="KAJ9110550.1"/>
    </source>
</evidence>
<evidence type="ECO:0000313" key="2">
    <source>
        <dbReference type="Proteomes" id="UP001230649"/>
    </source>
</evidence>
<proteinExistence type="predicted"/>